<gene>
    <name evidence="9" type="ORF">TMES_06505</name>
</gene>
<keyword evidence="5 8" id="KW-0812">Transmembrane</keyword>
<dbReference type="PANTHER" id="PTHR30269">
    <property type="entry name" value="TRANSMEMBRANE PROTEIN YFCA"/>
    <property type="match status" value="1"/>
</dbReference>
<evidence type="ECO:0000256" key="4">
    <source>
        <dbReference type="ARBA" id="ARBA00022475"/>
    </source>
</evidence>
<organism evidence="9 10">
    <name type="scientific">Thalassospira mesophila</name>
    <dbReference type="NCBI Taxonomy" id="1293891"/>
    <lineage>
        <taxon>Bacteria</taxon>
        <taxon>Pseudomonadati</taxon>
        <taxon>Pseudomonadota</taxon>
        <taxon>Alphaproteobacteria</taxon>
        <taxon>Rhodospirillales</taxon>
        <taxon>Thalassospiraceae</taxon>
        <taxon>Thalassospira</taxon>
    </lineage>
</organism>
<accession>A0A1Y2L2D1</accession>
<feature type="transmembrane region" description="Helical" evidence="8">
    <location>
        <begin position="73"/>
        <end position="91"/>
    </location>
</feature>
<keyword evidence="6 8" id="KW-1133">Transmembrane helix</keyword>
<keyword evidence="4 8" id="KW-1003">Cell membrane</keyword>
<name>A0A1Y2L2D1_9PROT</name>
<keyword evidence="3" id="KW-0813">Transport</keyword>
<evidence type="ECO:0000256" key="1">
    <source>
        <dbReference type="ARBA" id="ARBA00004651"/>
    </source>
</evidence>
<keyword evidence="10" id="KW-1185">Reference proteome</keyword>
<comment type="subcellular location">
    <subcellularLocation>
        <location evidence="1 8">Cell membrane</location>
        <topology evidence="1 8">Multi-pass membrane protein</topology>
    </subcellularLocation>
</comment>
<protein>
    <recommendedName>
        <fullName evidence="8">Probable membrane transporter protein</fullName>
    </recommendedName>
</protein>
<feature type="transmembrane region" description="Helical" evidence="8">
    <location>
        <begin position="6"/>
        <end position="27"/>
    </location>
</feature>
<feature type="transmembrane region" description="Helical" evidence="8">
    <location>
        <begin position="196"/>
        <end position="216"/>
    </location>
</feature>
<dbReference type="InterPro" id="IPR002781">
    <property type="entry name" value="TM_pro_TauE-like"/>
</dbReference>
<evidence type="ECO:0000256" key="5">
    <source>
        <dbReference type="ARBA" id="ARBA00022692"/>
    </source>
</evidence>
<evidence type="ECO:0000313" key="10">
    <source>
        <dbReference type="Proteomes" id="UP000193391"/>
    </source>
</evidence>
<reference evidence="9 10" key="1">
    <citation type="submission" date="2014-03" db="EMBL/GenBank/DDBJ databases">
        <title>The draft genome sequence of Thalassospira mesophila JCM 18969.</title>
        <authorList>
            <person name="Lai Q."/>
            <person name="Shao Z."/>
        </authorList>
    </citation>
    <scope>NUCLEOTIDE SEQUENCE [LARGE SCALE GENOMIC DNA]</scope>
    <source>
        <strain evidence="9 10">JCM 18969</strain>
    </source>
</reference>
<feature type="transmembrane region" description="Helical" evidence="8">
    <location>
        <begin position="228"/>
        <end position="246"/>
    </location>
</feature>
<comment type="caution">
    <text evidence="9">The sequence shown here is derived from an EMBL/GenBank/DDBJ whole genome shotgun (WGS) entry which is preliminary data.</text>
</comment>
<proteinExistence type="inferred from homology"/>
<feature type="transmembrane region" description="Helical" evidence="8">
    <location>
        <begin position="98"/>
        <end position="116"/>
    </location>
</feature>
<sequence length="247" mass="26077">MTVETAVIIACAYFIAAFVKGATGLGFSTSALPVLTLGLGLKSAMPLVIIPSVVSNTIIMVQAGHFRETVKRFWPMFLATIPGLIVGLLILDRVNGLVAGAVLGTVLILYGLVTISRPAFHLPEHLAGRLAPVSGFLTGLVNGITGSQVMPILPFFLSLRLDPKRFVQGVNISFTLSSLVMAAGLTKIGLMTWHSVWISLAGLIPVFVGVKAGSFVRAKLAAETFRKLVLIMLILFGIILVGKAALA</sequence>
<dbReference type="InterPro" id="IPR052017">
    <property type="entry name" value="TSUP"/>
</dbReference>
<evidence type="ECO:0000256" key="6">
    <source>
        <dbReference type="ARBA" id="ARBA00022989"/>
    </source>
</evidence>
<comment type="similarity">
    <text evidence="2 8">Belongs to the 4-toluene sulfonate uptake permease (TSUP) (TC 2.A.102) family.</text>
</comment>
<feature type="transmembrane region" description="Helical" evidence="8">
    <location>
        <begin position="136"/>
        <end position="157"/>
    </location>
</feature>
<feature type="transmembrane region" description="Helical" evidence="8">
    <location>
        <begin position="169"/>
        <end position="190"/>
    </location>
</feature>
<evidence type="ECO:0000313" key="9">
    <source>
        <dbReference type="EMBL" id="OSQ39636.1"/>
    </source>
</evidence>
<dbReference type="EMBL" id="JFKA01000002">
    <property type="protein sequence ID" value="OSQ39636.1"/>
    <property type="molecule type" value="Genomic_DNA"/>
</dbReference>
<evidence type="ECO:0000256" key="7">
    <source>
        <dbReference type="ARBA" id="ARBA00023136"/>
    </source>
</evidence>
<dbReference type="OrthoDB" id="9800873at2"/>
<dbReference type="Pfam" id="PF01925">
    <property type="entry name" value="TauE"/>
    <property type="match status" value="1"/>
</dbReference>
<evidence type="ECO:0000256" key="8">
    <source>
        <dbReference type="RuleBase" id="RU363041"/>
    </source>
</evidence>
<dbReference type="Proteomes" id="UP000193391">
    <property type="component" value="Unassembled WGS sequence"/>
</dbReference>
<dbReference type="GO" id="GO:0005886">
    <property type="term" value="C:plasma membrane"/>
    <property type="evidence" value="ECO:0007669"/>
    <property type="project" value="UniProtKB-SubCell"/>
</dbReference>
<evidence type="ECO:0000256" key="2">
    <source>
        <dbReference type="ARBA" id="ARBA00009142"/>
    </source>
</evidence>
<evidence type="ECO:0000256" key="3">
    <source>
        <dbReference type="ARBA" id="ARBA00022448"/>
    </source>
</evidence>
<dbReference type="STRING" id="1293891.TMES_06505"/>
<keyword evidence="7 8" id="KW-0472">Membrane</keyword>
<dbReference type="PANTHER" id="PTHR30269:SF32">
    <property type="entry name" value="MEMBRANE TRANSPORTER PROTEIN-RELATED"/>
    <property type="match status" value="1"/>
</dbReference>
<dbReference type="AlphaFoldDB" id="A0A1Y2L2D1"/>
<feature type="transmembrane region" description="Helical" evidence="8">
    <location>
        <begin position="39"/>
        <end position="61"/>
    </location>
</feature>
<dbReference type="RefSeq" id="WP_085580654.1">
    <property type="nucleotide sequence ID" value="NZ_JFKA01000002.1"/>
</dbReference>